<gene>
    <name evidence="1" type="ORF">SI7747_17019600</name>
</gene>
<dbReference type="Proteomes" id="UP001189122">
    <property type="component" value="Unassembled WGS sequence"/>
</dbReference>
<reference evidence="1 2" key="1">
    <citation type="submission" date="2019-12" db="EMBL/GenBank/DDBJ databases">
        <authorList>
            <person name="Scholz U."/>
            <person name="Mascher M."/>
            <person name="Fiebig A."/>
        </authorList>
    </citation>
    <scope>NUCLEOTIDE SEQUENCE</scope>
</reference>
<dbReference type="AlphaFoldDB" id="A0A7I8JST3"/>
<dbReference type="EMBL" id="CACRZD030000017">
    <property type="protein sequence ID" value="CAA6673184.1"/>
    <property type="molecule type" value="Genomic_DNA"/>
</dbReference>
<evidence type="ECO:0000313" key="2">
    <source>
        <dbReference type="Proteomes" id="UP001189122"/>
    </source>
</evidence>
<accession>A0A7I8JST3</accession>
<proteinExistence type="predicted"/>
<dbReference type="EMBL" id="LR743604">
    <property type="protein sequence ID" value="CAA2634141.1"/>
    <property type="molecule type" value="Genomic_DNA"/>
</dbReference>
<sequence>MKWVLKSFLMAITRQNRKTTTFSWMEVGHVSGSFILSPRSKKRLFIASGTLSGGGDSSLDGSSSSRRRLHACTTTPCPTVGWPLVTWKGSGAHVPPSSVQAARAPTRSYSPTVLLTRLRA</sequence>
<keyword evidence="2" id="KW-1185">Reference proteome</keyword>
<protein>
    <submittedName>
        <fullName evidence="1">Uncharacterized protein</fullName>
    </submittedName>
</protein>
<organism evidence="1">
    <name type="scientific">Spirodela intermedia</name>
    <name type="common">Intermediate duckweed</name>
    <dbReference type="NCBI Taxonomy" id="51605"/>
    <lineage>
        <taxon>Eukaryota</taxon>
        <taxon>Viridiplantae</taxon>
        <taxon>Streptophyta</taxon>
        <taxon>Embryophyta</taxon>
        <taxon>Tracheophyta</taxon>
        <taxon>Spermatophyta</taxon>
        <taxon>Magnoliopsida</taxon>
        <taxon>Liliopsida</taxon>
        <taxon>Araceae</taxon>
        <taxon>Lemnoideae</taxon>
        <taxon>Spirodela</taxon>
    </lineage>
</organism>
<evidence type="ECO:0000313" key="1">
    <source>
        <dbReference type="EMBL" id="CAA2634141.1"/>
    </source>
</evidence>
<name>A0A7I8JST3_SPIIN</name>